<evidence type="ECO:0000313" key="6">
    <source>
        <dbReference type="Proteomes" id="UP000297253"/>
    </source>
</evidence>
<dbReference type="RefSeq" id="WP_135182550.1">
    <property type="nucleotide sequence ID" value="NZ_JADGKZ010000015.1"/>
</dbReference>
<dbReference type="Pfam" id="PF20874">
    <property type="entry name" value="Relaxase_M"/>
    <property type="match status" value="1"/>
</dbReference>
<evidence type="ECO:0000259" key="3">
    <source>
        <dbReference type="Pfam" id="PF11083"/>
    </source>
</evidence>
<evidence type="ECO:0000256" key="1">
    <source>
        <dbReference type="SAM" id="Coils"/>
    </source>
</evidence>
<gene>
    <name evidence="5" type="ORF">E4T82_09290</name>
</gene>
<dbReference type="InterPro" id="IPR048299">
    <property type="entry name" value="LtrB_central"/>
</dbReference>
<comment type="caution">
    <text evidence="5">The sequence shown here is derived from an EMBL/GenBank/DDBJ whole genome shotgun (WGS) entry which is preliminary data.</text>
</comment>
<organism evidence="5 6">
    <name type="scientific">Streptococcus cuniculi</name>
    <dbReference type="NCBI Taxonomy" id="1432788"/>
    <lineage>
        <taxon>Bacteria</taxon>
        <taxon>Bacillati</taxon>
        <taxon>Bacillota</taxon>
        <taxon>Bacilli</taxon>
        <taxon>Lactobacillales</taxon>
        <taxon>Streptococcaceae</taxon>
        <taxon>Streptococcus</taxon>
    </lineage>
</organism>
<name>A0A4Y9J831_9STRE</name>
<feature type="domain" description="Group II intron-interrupted relaxase LtrB central" evidence="4">
    <location>
        <begin position="322"/>
        <end position="405"/>
    </location>
</feature>
<feature type="domain" description="MobA/VirD2-like nuclease" evidence="2">
    <location>
        <begin position="71"/>
        <end position="189"/>
    </location>
</feature>
<dbReference type="InterPro" id="IPR021112">
    <property type="entry name" value="LtrB_C"/>
</dbReference>
<dbReference type="Pfam" id="PF11083">
    <property type="entry name" value="Relaxase_C"/>
    <property type="match status" value="1"/>
</dbReference>
<evidence type="ECO:0000313" key="5">
    <source>
        <dbReference type="EMBL" id="TFU97183.1"/>
    </source>
</evidence>
<proteinExistence type="predicted"/>
<dbReference type="InterPro" id="IPR005094">
    <property type="entry name" value="Endonuclease_MobA/VirD2"/>
</dbReference>
<accession>A0A4Y9J831</accession>
<sequence length="554" mass="64378">MVVTKVIQIKSEQSLDRAMKYIADDSKTLEKDALHRAMDYIVNEAKTFTNASENITEFPHKVVDGKVVYQLVSSYGVSHHSTATDEFEMTRMNAQSKFGKRGSGEDVIAHHIIQSFSPEDDLSPQEIHEIGRRTILELTGGQHEFKIATHIDRGHIHNHIIFNATNMVTLKKFRWQKGTKRSLMQISDKHAGLAGAKILDERMRTSRKEYVAYRKKHVFRYEINERLDFLLKHSTSLKDFQEKARALDIEMDLSRKEVRYKLLVPLGGKYQERFARDRTLSKRGNYSLEGLEKKLSGNQVTLSVDEIKEAYQAHQAEKAEDFEIRLTVHEWQVLEETTKGLYIEVEYGLTNKGVVLIPARCVDKREDGSYDIFIQRNDWFYFTNPKDASQNKAIKGETLARQLSYDNGEQIIRKNPYISRMDQLVREFNFLSSHDVTDGRQFEALLDRFREQVSETQKELERLDDRLAELHKLQSVLLAMEEGSPEQREIAQTILNHLGLDSSASKSEIDKLIQEIQLERDALHQRFNSIVDEHEELTRIKQNVHTREQSRSRL</sequence>
<protein>
    <submittedName>
        <fullName evidence="5">Relaxase</fullName>
    </submittedName>
</protein>
<dbReference type="EMBL" id="SPPD01000015">
    <property type="protein sequence ID" value="TFU97183.1"/>
    <property type="molecule type" value="Genomic_DNA"/>
</dbReference>
<feature type="coiled-coil region" evidence="1">
    <location>
        <begin position="446"/>
        <end position="473"/>
    </location>
</feature>
<reference evidence="5 6" key="1">
    <citation type="submission" date="2019-03" db="EMBL/GenBank/DDBJ databases">
        <title>Diversity of the mouse oral microbiome.</title>
        <authorList>
            <person name="Joseph S."/>
            <person name="Aduse-Opoku J."/>
            <person name="Curtis M."/>
            <person name="Wade W."/>
            <person name="Hashim A."/>
        </authorList>
    </citation>
    <scope>NUCLEOTIDE SEQUENCE [LARGE SCALE GENOMIC DNA]</scope>
    <source>
        <strain evidence="5 6">WM131</strain>
    </source>
</reference>
<dbReference type="OrthoDB" id="9762440at2"/>
<dbReference type="Proteomes" id="UP000297253">
    <property type="component" value="Unassembled WGS sequence"/>
</dbReference>
<keyword evidence="1" id="KW-0175">Coiled coil</keyword>
<dbReference type="AlphaFoldDB" id="A0A4Y9J831"/>
<evidence type="ECO:0000259" key="4">
    <source>
        <dbReference type="Pfam" id="PF20874"/>
    </source>
</evidence>
<dbReference type="Pfam" id="PF03432">
    <property type="entry name" value="Relaxase"/>
    <property type="match status" value="1"/>
</dbReference>
<feature type="domain" description="Group II intron-interrupted relaxase LtrB C-terminal" evidence="3">
    <location>
        <begin position="419"/>
        <end position="542"/>
    </location>
</feature>
<evidence type="ECO:0000259" key="2">
    <source>
        <dbReference type="Pfam" id="PF03432"/>
    </source>
</evidence>